<accession>K1RBP1</accession>
<dbReference type="InParanoid" id="K1RBP1"/>
<reference evidence="1" key="1">
    <citation type="journal article" date="2012" name="Nature">
        <title>The oyster genome reveals stress adaptation and complexity of shell formation.</title>
        <authorList>
            <person name="Zhang G."/>
            <person name="Fang X."/>
            <person name="Guo X."/>
            <person name="Li L."/>
            <person name="Luo R."/>
            <person name="Xu F."/>
            <person name="Yang P."/>
            <person name="Zhang L."/>
            <person name="Wang X."/>
            <person name="Qi H."/>
            <person name="Xiong Z."/>
            <person name="Que H."/>
            <person name="Xie Y."/>
            <person name="Holland P.W."/>
            <person name="Paps J."/>
            <person name="Zhu Y."/>
            <person name="Wu F."/>
            <person name="Chen Y."/>
            <person name="Wang J."/>
            <person name="Peng C."/>
            <person name="Meng J."/>
            <person name="Yang L."/>
            <person name="Liu J."/>
            <person name="Wen B."/>
            <person name="Zhang N."/>
            <person name="Huang Z."/>
            <person name="Zhu Q."/>
            <person name="Feng Y."/>
            <person name="Mount A."/>
            <person name="Hedgecock D."/>
            <person name="Xu Z."/>
            <person name="Liu Y."/>
            <person name="Domazet-Loso T."/>
            <person name="Du Y."/>
            <person name="Sun X."/>
            <person name="Zhang S."/>
            <person name="Liu B."/>
            <person name="Cheng P."/>
            <person name="Jiang X."/>
            <person name="Li J."/>
            <person name="Fan D."/>
            <person name="Wang W."/>
            <person name="Fu W."/>
            <person name="Wang T."/>
            <person name="Wang B."/>
            <person name="Zhang J."/>
            <person name="Peng Z."/>
            <person name="Li Y."/>
            <person name="Li N."/>
            <person name="Wang J."/>
            <person name="Chen M."/>
            <person name="He Y."/>
            <person name="Tan F."/>
            <person name="Song X."/>
            <person name="Zheng Q."/>
            <person name="Huang R."/>
            <person name="Yang H."/>
            <person name="Du X."/>
            <person name="Chen L."/>
            <person name="Yang M."/>
            <person name="Gaffney P.M."/>
            <person name="Wang S."/>
            <person name="Luo L."/>
            <person name="She Z."/>
            <person name="Ming Y."/>
            <person name="Huang W."/>
            <person name="Zhang S."/>
            <person name="Huang B."/>
            <person name="Zhang Y."/>
            <person name="Qu T."/>
            <person name="Ni P."/>
            <person name="Miao G."/>
            <person name="Wang J."/>
            <person name="Wang Q."/>
            <person name="Steinberg C.E."/>
            <person name="Wang H."/>
            <person name="Li N."/>
            <person name="Qian L."/>
            <person name="Zhang G."/>
            <person name="Li Y."/>
            <person name="Yang H."/>
            <person name="Liu X."/>
            <person name="Wang J."/>
            <person name="Yin Y."/>
            <person name="Wang J."/>
        </authorList>
    </citation>
    <scope>NUCLEOTIDE SEQUENCE [LARGE SCALE GENOMIC DNA]</scope>
    <source>
        <strain evidence="1">05x7-T-G4-1.051#20</strain>
    </source>
</reference>
<proteinExistence type="predicted"/>
<dbReference type="AlphaFoldDB" id="K1RBP1"/>
<sequence>MNISIFETKLVMLGWIENVNVVKGSGPIIHLGSEKNNFTQAPVTLSRHDLKLQAITCADTYLIGPSKVQKPMQ</sequence>
<dbReference type="EMBL" id="JH817024">
    <property type="protein sequence ID" value="EKC38650.1"/>
    <property type="molecule type" value="Genomic_DNA"/>
</dbReference>
<gene>
    <name evidence="1" type="ORF">CGI_10016190</name>
</gene>
<name>K1RBP1_MAGGI</name>
<organism evidence="1">
    <name type="scientific">Magallana gigas</name>
    <name type="common">Pacific oyster</name>
    <name type="synonym">Crassostrea gigas</name>
    <dbReference type="NCBI Taxonomy" id="29159"/>
    <lineage>
        <taxon>Eukaryota</taxon>
        <taxon>Metazoa</taxon>
        <taxon>Spiralia</taxon>
        <taxon>Lophotrochozoa</taxon>
        <taxon>Mollusca</taxon>
        <taxon>Bivalvia</taxon>
        <taxon>Autobranchia</taxon>
        <taxon>Pteriomorphia</taxon>
        <taxon>Ostreida</taxon>
        <taxon>Ostreoidea</taxon>
        <taxon>Ostreidae</taxon>
        <taxon>Magallana</taxon>
    </lineage>
</organism>
<protein>
    <submittedName>
        <fullName evidence="1">Uncharacterized protein</fullName>
    </submittedName>
</protein>
<evidence type="ECO:0000313" key="1">
    <source>
        <dbReference type="EMBL" id="EKC38650.1"/>
    </source>
</evidence>
<dbReference type="HOGENOM" id="CLU_2707219_0_0_1"/>